<evidence type="ECO:0000259" key="16">
    <source>
        <dbReference type="Pfam" id="PF02728"/>
    </source>
</evidence>
<comment type="PTM">
    <text evidence="12 13">Topaquinone (TPQ) is generated by copper-dependent autoxidation of a specific tyrosyl residue.</text>
</comment>
<name>A0A226DP91_FOLCA</name>
<comment type="cofactor">
    <cofactor evidence="1">
        <name>Cu cation</name>
        <dbReference type="ChEBI" id="CHEBI:23378"/>
    </cofactor>
</comment>
<dbReference type="Gene3D" id="3.10.450.40">
    <property type="match status" value="2"/>
</dbReference>
<dbReference type="InterPro" id="IPR015798">
    <property type="entry name" value="Cu_amine_oxidase_C"/>
</dbReference>
<dbReference type="OMA" id="CENDEPG"/>
<dbReference type="Pfam" id="PF02727">
    <property type="entry name" value="Cu_amine_oxidN2"/>
    <property type="match status" value="1"/>
</dbReference>
<keyword evidence="10" id="KW-0464">Manganese</keyword>
<dbReference type="OrthoDB" id="8250332at2759"/>
<dbReference type="GO" id="GO:0009308">
    <property type="term" value="P:amine metabolic process"/>
    <property type="evidence" value="ECO:0007669"/>
    <property type="project" value="UniProtKB-UniRule"/>
</dbReference>
<dbReference type="AlphaFoldDB" id="A0A226DP91"/>
<evidence type="ECO:0000313" key="18">
    <source>
        <dbReference type="Proteomes" id="UP000198287"/>
    </source>
</evidence>
<evidence type="ECO:0000256" key="13">
    <source>
        <dbReference type="RuleBase" id="RU000672"/>
    </source>
</evidence>
<accession>A0A226DP91</accession>
<gene>
    <name evidence="17" type="ORF">Fcan01_18649</name>
</gene>
<feature type="modified residue" description="2',4',5'-topaquinone" evidence="12">
    <location>
        <position position="412"/>
    </location>
</feature>
<comment type="cofactor">
    <cofactor evidence="2">
        <name>Mn(2+)</name>
        <dbReference type="ChEBI" id="CHEBI:29035"/>
    </cofactor>
</comment>
<evidence type="ECO:0000256" key="7">
    <source>
        <dbReference type="ARBA" id="ARBA00022772"/>
    </source>
</evidence>
<dbReference type="SUPFAM" id="SSF49998">
    <property type="entry name" value="Amine oxidase catalytic domain"/>
    <property type="match status" value="1"/>
</dbReference>
<evidence type="ECO:0000256" key="11">
    <source>
        <dbReference type="PIRSR" id="PIRSR600269-50"/>
    </source>
</evidence>
<proteinExistence type="inferred from homology"/>
<dbReference type="GO" id="GO:0008131">
    <property type="term" value="F:primary methylamine oxidase activity"/>
    <property type="evidence" value="ECO:0007669"/>
    <property type="project" value="InterPro"/>
</dbReference>
<dbReference type="InterPro" id="IPR016182">
    <property type="entry name" value="Cu_amine_oxidase_N-reg"/>
</dbReference>
<protein>
    <recommendedName>
        <fullName evidence="13">Amine oxidase</fullName>
        <ecNumber evidence="13">1.4.3.-</ecNumber>
    </recommendedName>
</protein>
<comment type="cofactor">
    <cofactor evidence="13">
        <name>Cu cation</name>
        <dbReference type="ChEBI" id="CHEBI:23378"/>
    </cofactor>
    <text evidence="13">Contains 1 topaquinone per subunit.</text>
</comment>
<dbReference type="EC" id="1.4.3.-" evidence="13"/>
<evidence type="ECO:0000256" key="2">
    <source>
        <dbReference type="ARBA" id="ARBA00001936"/>
    </source>
</evidence>
<dbReference type="InterPro" id="IPR015800">
    <property type="entry name" value="Cu_amine_oxidase_N2"/>
</dbReference>
<dbReference type="InterPro" id="IPR000269">
    <property type="entry name" value="Cu_amine_oxidase"/>
</dbReference>
<feature type="active site" description="Schiff-base intermediate with substrate; via topaquinone" evidence="11">
    <location>
        <position position="412"/>
    </location>
</feature>
<evidence type="ECO:0000259" key="14">
    <source>
        <dbReference type="Pfam" id="PF01179"/>
    </source>
</evidence>
<keyword evidence="9 13" id="KW-0186">Copper</keyword>
<evidence type="ECO:0000256" key="1">
    <source>
        <dbReference type="ARBA" id="ARBA00001935"/>
    </source>
</evidence>
<evidence type="ECO:0000259" key="15">
    <source>
        <dbReference type="Pfam" id="PF02727"/>
    </source>
</evidence>
<evidence type="ECO:0000256" key="5">
    <source>
        <dbReference type="ARBA" id="ARBA00011738"/>
    </source>
</evidence>
<feature type="active site" description="Proton acceptor" evidence="11">
    <location>
        <position position="328"/>
    </location>
</feature>
<evidence type="ECO:0000256" key="9">
    <source>
        <dbReference type="ARBA" id="ARBA00023008"/>
    </source>
</evidence>
<feature type="domain" description="Copper amine oxidase N2-terminal" evidence="15">
    <location>
        <begin position="18"/>
        <end position="64"/>
    </location>
</feature>
<feature type="domain" description="Copper amine oxidase catalytic" evidence="14">
    <location>
        <begin position="254"/>
        <end position="449"/>
    </location>
</feature>
<sequence>MFQPETAKDIVPENKTSHPLDPLTSEEIKAAVEIIEKSRDKLNMAFIYHYIALSEPPKSLLLPFFLVDSMASMELHPRKVFLCLSDKGSGAVFEAVVNLRTNERESFVQIYNVRAPLSPEDWLNSDIDIIRADEKVKQRCAAVGFPDTDLVTAGPWDMSFVADRTEYMGRRLVQYFLYGKKFPSDNHYAHPLDFVVVFDLDSRTVFAIEDLPTHDDFSQENSGNSAPKGERNYDPELRGGVEFLRKDDKPITTDSPEGVSFTIKGNEVQWQKWTMRVGYNGREGLVLYTISYNDNGKKKPIIYRASLAESFTTYGDPRPPFHRKAAFDSGQFGTGYNLDSQTLDLDALGAVSFMDVVLHNASGYPVVHKNAISIREEDAGILWKHVDYRTGKGSIARSHRLVFSTIATFGNYEYIFNWMFYQDGSIQCATQMTGLISTNMMTAGARPTRWAKYSILSLFLPKLWIFRGCYTHKKAEIYMENTTILQNYGTIVAPQVNAQYHQHFFTARLDVDVAGNTNSVSVVDIEPVPDETGSPNNRYGQGYQVNHKLLRTPTDARTKLSPATGRLWMVTNPTKLHEFTNKPIGWKLMPANSPPLLMHEDSPTRRTAAYLNYDVWVTTYQDDQLFPGGFYLNESGLPAWVANTPTASIENVDVVIWHNFGLTHIPRVEDFPILSTESTGFWFKPCNFFLENPALDVPPPGLVLSSTP</sequence>
<dbReference type="EMBL" id="LNIX01000015">
    <property type="protein sequence ID" value="OXA46654.1"/>
    <property type="molecule type" value="Genomic_DNA"/>
</dbReference>
<feature type="domain" description="Copper amine oxidase N3-terminal" evidence="16">
    <location>
        <begin position="128"/>
        <end position="210"/>
    </location>
</feature>
<dbReference type="PANTHER" id="PTHR10638">
    <property type="entry name" value="COPPER AMINE OXIDASE"/>
    <property type="match status" value="1"/>
</dbReference>
<evidence type="ECO:0000256" key="4">
    <source>
        <dbReference type="ARBA" id="ARBA00007983"/>
    </source>
</evidence>
<evidence type="ECO:0000256" key="12">
    <source>
        <dbReference type="PIRSR" id="PIRSR600269-51"/>
    </source>
</evidence>
<evidence type="ECO:0000256" key="3">
    <source>
        <dbReference type="ARBA" id="ARBA00001947"/>
    </source>
</evidence>
<feature type="domain" description="Copper amine oxidase catalytic" evidence="14">
    <location>
        <begin position="483"/>
        <end position="695"/>
    </location>
</feature>
<evidence type="ECO:0000256" key="8">
    <source>
        <dbReference type="ARBA" id="ARBA00023002"/>
    </source>
</evidence>
<comment type="caution">
    <text evidence="17">The sequence shown here is derived from an EMBL/GenBank/DDBJ whole genome shotgun (WGS) entry which is preliminary data.</text>
</comment>
<dbReference type="PROSITE" id="PS01164">
    <property type="entry name" value="COPPER_AMINE_OXID_1"/>
    <property type="match status" value="1"/>
</dbReference>
<dbReference type="SUPFAM" id="SSF54416">
    <property type="entry name" value="Amine oxidase N-terminal region"/>
    <property type="match status" value="2"/>
</dbReference>
<dbReference type="Gene3D" id="2.70.98.20">
    <property type="entry name" value="Copper amine oxidase, catalytic domain"/>
    <property type="match status" value="1"/>
</dbReference>
<dbReference type="InterPro" id="IPR015802">
    <property type="entry name" value="Cu_amine_oxidase_N3"/>
</dbReference>
<comment type="cofactor">
    <cofactor evidence="3">
        <name>Zn(2+)</name>
        <dbReference type="ChEBI" id="CHEBI:29105"/>
    </cofactor>
</comment>
<comment type="similarity">
    <text evidence="4 13">Belongs to the copper/topaquinone oxidase family.</text>
</comment>
<keyword evidence="18" id="KW-1185">Reference proteome</keyword>
<evidence type="ECO:0000313" key="17">
    <source>
        <dbReference type="EMBL" id="OXA46654.1"/>
    </source>
</evidence>
<dbReference type="InterPro" id="IPR049948">
    <property type="entry name" value="Cu_Am_ox_TPQ-bd"/>
</dbReference>
<dbReference type="GO" id="GO:0005507">
    <property type="term" value="F:copper ion binding"/>
    <property type="evidence" value="ECO:0007669"/>
    <property type="project" value="InterPro"/>
</dbReference>
<dbReference type="Pfam" id="PF01179">
    <property type="entry name" value="Cu_amine_oxid"/>
    <property type="match status" value="2"/>
</dbReference>
<evidence type="ECO:0000256" key="10">
    <source>
        <dbReference type="ARBA" id="ARBA00023211"/>
    </source>
</evidence>
<organism evidence="17 18">
    <name type="scientific">Folsomia candida</name>
    <name type="common">Springtail</name>
    <dbReference type="NCBI Taxonomy" id="158441"/>
    <lineage>
        <taxon>Eukaryota</taxon>
        <taxon>Metazoa</taxon>
        <taxon>Ecdysozoa</taxon>
        <taxon>Arthropoda</taxon>
        <taxon>Hexapoda</taxon>
        <taxon>Collembola</taxon>
        <taxon>Entomobryomorpha</taxon>
        <taxon>Isotomoidea</taxon>
        <taxon>Isotomidae</taxon>
        <taxon>Proisotominae</taxon>
        <taxon>Folsomia</taxon>
    </lineage>
</organism>
<dbReference type="Proteomes" id="UP000198287">
    <property type="component" value="Unassembled WGS sequence"/>
</dbReference>
<dbReference type="Pfam" id="PF02728">
    <property type="entry name" value="Cu_amine_oxidN3"/>
    <property type="match status" value="1"/>
</dbReference>
<keyword evidence="8 13" id="KW-0560">Oxidoreductase</keyword>
<keyword evidence="7 11" id="KW-0801">TPQ</keyword>
<comment type="subunit">
    <text evidence="5">Homodimer.</text>
</comment>
<evidence type="ECO:0000256" key="6">
    <source>
        <dbReference type="ARBA" id="ARBA00022723"/>
    </source>
</evidence>
<keyword evidence="6 13" id="KW-0479">Metal-binding</keyword>
<dbReference type="GO" id="GO:0048038">
    <property type="term" value="F:quinone binding"/>
    <property type="evidence" value="ECO:0007669"/>
    <property type="project" value="InterPro"/>
</dbReference>
<dbReference type="InterPro" id="IPR036460">
    <property type="entry name" value="Cu_amine_oxidase_C_sf"/>
</dbReference>
<reference evidence="17 18" key="1">
    <citation type="submission" date="2015-12" db="EMBL/GenBank/DDBJ databases">
        <title>The genome of Folsomia candida.</title>
        <authorList>
            <person name="Faddeeva A."/>
            <person name="Derks M.F."/>
            <person name="Anvar Y."/>
            <person name="Smit S."/>
            <person name="Van Straalen N."/>
            <person name="Roelofs D."/>
        </authorList>
    </citation>
    <scope>NUCLEOTIDE SEQUENCE [LARGE SCALE GENOMIC DNA]</scope>
    <source>
        <strain evidence="17 18">VU population</strain>
        <tissue evidence="17">Whole body</tissue>
    </source>
</reference>
<dbReference type="PANTHER" id="PTHR10638:SF86">
    <property type="entry name" value="COPPER AMINE OXIDASE 1-RELATED"/>
    <property type="match status" value="1"/>
</dbReference>